<feature type="region of interest" description="Disordered" evidence="1">
    <location>
        <begin position="31"/>
        <end position="64"/>
    </location>
</feature>
<dbReference type="OrthoDB" id="10266736at2759"/>
<sequence length="99" mass="10447">MKGAAIASENEPDIFALFSRRALYDALTADQSKSASANLVSTSRPKPPPAKPSGIGAKHSEPSAALANDSELNLLQARLAEVLQDIAEKQGMLMKNVLT</sequence>
<proteinExistence type="predicted"/>
<feature type="compositionally biased region" description="Polar residues" evidence="1">
    <location>
        <begin position="31"/>
        <end position="44"/>
    </location>
</feature>
<dbReference type="Proteomes" id="UP000252519">
    <property type="component" value="Unassembled WGS sequence"/>
</dbReference>
<keyword evidence="3" id="KW-1185">Reference proteome</keyword>
<evidence type="ECO:0000313" key="3">
    <source>
        <dbReference type="Proteomes" id="UP000252519"/>
    </source>
</evidence>
<dbReference type="AlphaFoldDB" id="A0A368HA80"/>
<dbReference type="EMBL" id="JOJR01000006">
    <property type="protein sequence ID" value="RCN52529.1"/>
    <property type="molecule type" value="Genomic_DNA"/>
</dbReference>
<organism evidence="2 3">
    <name type="scientific">Ancylostoma caninum</name>
    <name type="common">Dog hookworm</name>
    <dbReference type="NCBI Taxonomy" id="29170"/>
    <lineage>
        <taxon>Eukaryota</taxon>
        <taxon>Metazoa</taxon>
        <taxon>Ecdysozoa</taxon>
        <taxon>Nematoda</taxon>
        <taxon>Chromadorea</taxon>
        <taxon>Rhabditida</taxon>
        <taxon>Rhabditina</taxon>
        <taxon>Rhabditomorpha</taxon>
        <taxon>Strongyloidea</taxon>
        <taxon>Ancylostomatidae</taxon>
        <taxon>Ancylostomatinae</taxon>
        <taxon>Ancylostoma</taxon>
    </lineage>
</organism>
<accession>A0A368HA80</accession>
<gene>
    <name evidence="2" type="ORF">ANCCAN_01227</name>
</gene>
<comment type="caution">
    <text evidence="2">The sequence shown here is derived from an EMBL/GenBank/DDBJ whole genome shotgun (WGS) entry which is preliminary data.</text>
</comment>
<evidence type="ECO:0000256" key="1">
    <source>
        <dbReference type="SAM" id="MobiDB-lite"/>
    </source>
</evidence>
<reference evidence="2 3" key="1">
    <citation type="submission" date="2014-10" db="EMBL/GenBank/DDBJ databases">
        <title>Draft genome of the hookworm Ancylostoma caninum.</title>
        <authorList>
            <person name="Mitreva M."/>
        </authorList>
    </citation>
    <scope>NUCLEOTIDE SEQUENCE [LARGE SCALE GENOMIC DNA]</scope>
    <source>
        <strain evidence="2 3">Baltimore</strain>
    </source>
</reference>
<name>A0A368HA80_ANCCA</name>
<protein>
    <submittedName>
        <fullName evidence="2">Uncharacterized protein</fullName>
    </submittedName>
</protein>
<evidence type="ECO:0000313" key="2">
    <source>
        <dbReference type="EMBL" id="RCN52529.1"/>
    </source>
</evidence>